<evidence type="ECO:0000256" key="1">
    <source>
        <dbReference type="ARBA" id="ARBA00002281"/>
    </source>
</evidence>
<keyword evidence="6" id="KW-0472">Membrane</keyword>
<evidence type="ECO:0000256" key="3">
    <source>
        <dbReference type="ARBA" id="ARBA00010067"/>
    </source>
</evidence>
<comment type="function">
    <text evidence="1">Involved in auxin transport. Regulator of the auxin signaling pathway.</text>
</comment>
<feature type="domain" description="F-box associated beta-propeller type 1" evidence="9">
    <location>
        <begin position="271"/>
        <end position="562"/>
    </location>
</feature>
<evidence type="ECO:0000259" key="9">
    <source>
        <dbReference type="Pfam" id="PF07734"/>
    </source>
</evidence>
<gene>
    <name evidence="10" type="ORF">HKW66_Vig0115160</name>
</gene>
<dbReference type="AlphaFoldDB" id="A0A8T0KY51"/>
<dbReference type="PANTHER" id="PTHR33541:SF12">
    <property type="entry name" value="PROTEIN BIG GRAIN 1-LIKE A"/>
    <property type="match status" value="1"/>
</dbReference>
<proteinExistence type="inferred from homology"/>
<dbReference type="GO" id="GO:0009734">
    <property type="term" value="P:auxin-activated signaling pathway"/>
    <property type="evidence" value="ECO:0007669"/>
    <property type="project" value="UniProtKB-KW"/>
</dbReference>
<name>A0A8T0KY51_PHAAN</name>
<keyword evidence="5" id="KW-1003">Cell membrane</keyword>
<evidence type="ECO:0000256" key="4">
    <source>
        <dbReference type="ARBA" id="ARBA00022448"/>
    </source>
</evidence>
<sequence>MYALDISHTQHTFAFQNNAKTPSFSSSLLDTIYRSINEGESTANDMKLHTQTIIKKQSRILVQQDLTAPTIPRSCLVQKGKGSEKPVKAQMKRKPKSRLHGHDHDREVMFFSSTSSCSDSSSGLLSSSDTESLYGSRSRVSCFAPSRPKPLMTSASNGERLIKPKSRALKMYNNLKKVKQPISPGGKLSTFLSSLLGNGKKAKHSNIQSSCVIYKVSRVLKGERGYVNGGETSYVVPAPISYLIEDSTSFFDGDIINGSKAHWKKDRVLGSCNGLVCLAKWNENGIMFNLWNPATKKEFGNLTLAEKDNLVMLGFGYDNSRHSYKVVAIVGNLNTVDQLPYRTLIGSPNDERGWREIQDFPTVSTSVEGDAVYLNNTLNWLGIPTYNDSDDDMDSFLTLKDVVIVSLDLETETYREMLLPRELNNGVFIGYFCCFFEQLHCNEGPLIGVLGGCLSVFVHNRETKDFSIWQMKEFGNRRSWTLLLNTSLEDLGVNMDEPYSILLPLCMVENDRDIVIIHSSFQECVKQTIVYNMRDNTVLTSRNVTRNLLWIYPFDYVESLISPIA</sequence>
<dbReference type="GO" id="GO:0005886">
    <property type="term" value="C:plasma membrane"/>
    <property type="evidence" value="ECO:0007669"/>
    <property type="project" value="UniProtKB-SubCell"/>
</dbReference>
<keyword evidence="7" id="KW-0927">Auxin signaling pathway</keyword>
<comment type="caution">
    <text evidence="10">The sequence shown here is derived from an EMBL/GenBank/DDBJ whole genome shotgun (WGS) entry which is preliminary data.</text>
</comment>
<dbReference type="EMBL" id="JABFOF010000002">
    <property type="protein sequence ID" value="KAG2404594.1"/>
    <property type="molecule type" value="Genomic_DNA"/>
</dbReference>
<evidence type="ECO:0000256" key="8">
    <source>
        <dbReference type="SAM" id="MobiDB-lite"/>
    </source>
</evidence>
<reference evidence="10 11" key="1">
    <citation type="submission" date="2020-05" db="EMBL/GenBank/DDBJ databases">
        <title>Vigna angularis (adzuki bean) Var. LongXiaoDou No. 4 denovo assembly.</title>
        <authorList>
            <person name="Xiang H."/>
        </authorList>
    </citation>
    <scope>NUCLEOTIDE SEQUENCE [LARGE SCALE GENOMIC DNA]</scope>
    <source>
        <tissue evidence="10">Leaf</tissue>
    </source>
</reference>
<organism evidence="10 11">
    <name type="scientific">Phaseolus angularis</name>
    <name type="common">Azuki bean</name>
    <name type="synonym">Vigna angularis</name>
    <dbReference type="NCBI Taxonomy" id="3914"/>
    <lineage>
        <taxon>Eukaryota</taxon>
        <taxon>Viridiplantae</taxon>
        <taxon>Streptophyta</taxon>
        <taxon>Embryophyta</taxon>
        <taxon>Tracheophyta</taxon>
        <taxon>Spermatophyta</taxon>
        <taxon>Magnoliopsida</taxon>
        <taxon>eudicotyledons</taxon>
        <taxon>Gunneridae</taxon>
        <taxon>Pentapetalae</taxon>
        <taxon>rosids</taxon>
        <taxon>fabids</taxon>
        <taxon>Fabales</taxon>
        <taxon>Fabaceae</taxon>
        <taxon>Papilionoideae</taxon>
        <taxon>50 kb inversion clade</taxon>
        <taxon>NPAAA clade</taxon>
        <taxon>indigoferoid/millettioid clade</taxon>
        <taxon>Phaseoleae</taxon>
        <taxon>Vigna</taxon>
    </lineage>
</organism>
<dbReference type="Pfam" id="PF07734">
    <property type="entry name" value="FBA_1"/>
    <property type="match status" value="1"/>
</dbReference>
<protein>
    <submittedName>
        <fullName evidence="10">Protein BIG GRAIN 1-like</fullName>
    </submittedName>
</protein>
<evidence type="ECO:0000256" key="7">
    <source>
        <dbReference type="ARBA" id="ARBA00023294"/>
    </source>
</evidence>
<feature type="region of interest" description="Disordered" evidence="8">
    <location>
        <begin position="78"/>
        <end position="100"/>
    </location>
</feature>
<evidence type="ECO:0000313" key="10">
    <source>
        <dbReference type="EMBL" id="KAG2404594.1"/>
    </source>
</evidence>
<evidence type="ECO:0000313" key="11">
    <source>
        <dbReference type="Proteomes" id="UP000743370"/>
    </source>
</evidence>
<keyword evidence="4" id="KW-0813">Transport</keyword>
<evidence type="ECO:0000256" key="2">
    <source>
        <dbReference type="ARBA" id="ARBA00004236"/>
    </source>
</evidence>
<dbReference type="NCBIfam" id="TIGR01640">
    <property type="entry name" value="F_box_assoc_1"/>
    <property type="match status" value="1"/>
</dbReference>
<dbReference type="InterPro" id="IPR006527">
    <property type="entry name" value="F-box-assoc_dom_typ1"/>
</dbReference>
<feature type="compositionally biased region" description="Basic residues" evidence="8">
    <location>
        <begin position="90"/>
        <end position="99"/>
    </location>
</feature>
<dbReference type="Proteomes" id="UP000743370">
    <property type="component" value="Unassembled WGS sequence"/>
</dbReference>
<dbReference type="PANTHER" id="PTHR33541">
    <property type="entry name" value="PROTEIN BIG GRAIN 1-LIKE A-RELATED"/>
    <property type="match status" value="1"/>
</dbReference>
<evidence type="ECO:0000256" key="5">
    <source>
        <dbReference type="ARBA" id="ARBA00022475"/>
    </source>
</evidence>
<dbReference type="InterPro" id="IPR017451">
    <property type="entry name" value="F-box-assoc_interact_dom"/>
</dbReference>
<comment type="similarity">
    <text evidence="3">Belongs to the BIG GRAIN 1 (BG1) plant protein family.</text>
</comment>
<dbReference type="InterPro" id="IPR039621">
    <property type="entry name" value="BG1-like"/>
</dbReference>
<comment type="subcellular location">
    <subcellularLocation>
        <location evidence="2">Cell membrane</location>
    </subcellularLocation>
</comment>
<evidence type="ECO:0000256" key="6">
    <source>
        <dbReference type="ARBA" id="ARBA00023136"/>
    </source>
</evidence>
<accession>A0A8T0KY51</accession>